<evidence type="ECO:0000313" key="11">
    <source>
        <dbReference type="Proteomes" id="UP000241048"/>
    </source>
</evidence>
<feature type="domain" description="DAHP synthetase I/KDSA" evidence="9">
    <location>
        <begin position="34"/>
        <end position="334"/>
    </location>
</feature>
<sequence length="342" mass="38628">MGFEYVSKLPTPDEIRAQFPLAPELAAEKARKDAAIRDVFTGDSDKFLVIIGPCSADREDAVIDYVNRLAKVQEKVKDKLILVPRIYTNKPRTTGDGYKGLLHQPNPEGKPNLYQGLIAIRKLHMRVIEETGFSTADEMLYPENLTYLSDVMSYVAVGARSVENQQHRLVASGIDVPVGMKNPTSGALSVMLNAVHAAQHGHEFIYRSWEVKTQGNPLTHTILRGAVNKHDQCLPNYHYEDLKLLLDLYNERDLKNPACIIDANHSNSNKKYMEQIRIVKEVLHSRRHSDDIRNFVKGVMIESYIEPGSQKVGEHIYGKSITDPCLGWEDSERLLYEMAEGL</sequence>
<evidence type="ECO:0000256" key="8">
    <source>
        <dbReference type="PIRNR" id="PIRNR001361"/>
    </source>
</evidence>
<dbReference type="InterPro" id="IPR006218">
    <property type="entry name" value="DAHP1/KDSA"/>
</dbReference>
<dbReference type="SUPFAM" id="SSF51569">
    <property type="entry name" value="Aldolase"/>
    <property type="match status" value="1"/>
</dbReference>
<comment type="caution">
    <text evidence="10">The sequence shown here is derived from an EMBL/GenBank/DDBJ whole genome shotgun (WGS) entry which is preliminary data.</text>
</comment>
<dbReference type="PIRSF" id="PIRSF001361">
    <property type="entry name" value="DAHP_synthase"/>
    <property type="match status" value="1"/>
</dbReference>
<evidence type="ECO:0000256" key="6">
    <source>
        <dbReference type="ARBA" id="ARBA00023141"/>
    </source>
</evidence>
<dbReference type="RefSeq" id="WP_107000329.1">
    <property type="nucleotide sequence ID" value="NZ_DBFVRN010000064.1"/>
</dbReference>
<organism evidence="10 11">
    <name type="scientific">Clostridium fessum</name>
    <dbReference type="NCBI Taxonomy" id="2126740"/>
    <lineage>
        <taxon>Bacteria</taxon>
        <taxon>Bacillati</taxon>
        <taxon>Bacillota</taxon>
        <taxon>Clostridia</taxon>
        <taxon>Eubacteriales</taxon>
        <taxon>Clostridiaceae</taxon>
        <taxon>Clostridium</taxon>
    </lineage>
</organism>
<dbReference type="UniPathway" id="UPA00053">
    <property type="reaction ID" value="UER00084"/>
</dbReference>
<dbReference type="GO" id="GO:0008652">
    <property type="term" value="P:amino acid biosynthetic process"/>
    <property type="evidence" value="ECO:0007669"/>
    <property type="project" value="UniProtKB-KW"/>
</dbReference>
<dbReference type="AlphaFoldDB" id="A0A2T3FVA5"/>
<keyword evidence="4 8" id="KW-0028">Amino-acid biosynthesis</keyword>
<evidence type="ECO:0000256" key="4">
    <source>
        <dbReference type="ARBA" id="ARBA00022605"/>
    </source>
</evidence>
<comment type="function">
    <text evidence="1 8">Stereospecific condensation of phosphoenolpyruvate (PEP) and D-erythrose-4-phosphate (E4P) giving rise to 3-deoxy-D-arabino-heptulosonate-7-phosphate (DAHP).</text>
</comment>
<evidence type="ECO:0000256" key="1">
    <source>
        <dbReference type="ARBA" id="ARBA00003726"/>
    </source>
</evidence>
<keyword evidence="6 8" id="KW-0057">Aromatic amino acid biosynthesis</keyword>
<dbReference type="InterPro" id="IPR006219">
    <property type="entry name" value="DAHP_synth_1"/>
</dbReference>
<dbReference type="InterPro" id="IPR013785">
    <property type="entry name" value="Aldolase_TIM"/>
</dbReference>
<dbReference type="GO" id="GO:0005737">
    <property type="term" value="C:cytoplasm"/>
    <property type="evidence" value="ECO:0007669"/>
    <property type="project" value="TreeGrafter"/>
</dbReference>
<dbReference type="EC" id="2.5.1.54" evidence="8"/>
<name>A0A2T3FVA5_9CLOT</name>
<dbReference type="Proteomes" id="UP000241048">
    <property type="component" value="Unassembled WGS sequence"/>
</dbReference>
<dbReference type="EMBL" id="PYLO01000001">
    <property type="protein sequence ID" value="PST39190.1"/>
    <property type="molecule type" value="Genomic_DNA"/>
</dbReference>
<gene>
    <name evidence="10" type="ORF">C7U56_04605</name>
</gene>
<dbReference type="NCBIfam" id="TIGR00034">
    <property type="entry name" value="aroFGH"/>
    <property type="match status" value="1"/>
</dbReference>
<dbReference type="GO" id="GO:0009073">
    <property type="term" value="P:aromatic amino acid family biosynthetic process"/>
    <property type="evidence" value="ECO:0007669"/>
    <property type="project" value="UniProtKB-KW"/>
</dbReference>
<dbReference type="PANTHER" id="PTHR21225:SF12">
    <property type="entry name" value="PHOSPHO-2-DEHYDRO-3-DEOXYHEPTONATE ALDOLASE, TYROSINE-INHIBITED"/>
    <property type="match status" value="1"/>
</dbReference>
<evidence type="ECO:0000256" key="2">
    <source>
        <dbReference type="ARBA" id="ARBA00004688"/>
    </source>
</evidence>
<evidence type="ECO:0000256" key="3">
    <source>
        <dbReference type="ARBA" id="ARBA00007985"/>
    </source>
</evidence>
<dbReference type="NCBIfam" id="NF009395">
    <property type="entry name" value="PRK12755.1"/>
    <property type="match status" value="1"/>
</dbReference>
<accession>A0A2T3FVA5</accession>
<evidence type="ECO:0000259" key="9">
    <source>
        <dbReference type="Pfam" id="PF00793"/>
    </source>
</evidence>
<comment type="pathway">
    <text evidence="2 8">Metabolic intermediate biosynthesis; chorismate biosynthesis; chorismate from D-erythrose 4-phosphate and phosphoenolpyruvate: step 1/7.</text>
</comment>
<dbReference type="PANTHER" id="PTHR21225">
    <property type="entry name" value="PHOSPHO-2-DEHYDRO-3-DEOXYHEPTONATE ALDOLASE DAHP SYNTHETASE"/>
    <property type="match status" value="1"/>
</dbReference>
<evidence type="ECO:0000313" key="10">
    <source>
        <dbReference type="EMBL" id="PST39190.1"/>
    </source>
</evidence>
<comment type="similarity">
    <text evidence="3 8">Belongs to the class-I DAHP synthase family.</text>
</comment>
<keyword evidence="11" id="KW-1185">Reference proteome</keyword>
<proteinExistence type="inferred from homology"/>
<protein>
    <recommendedName>
        <fullName evidence="8">Phospho-2-dehydro-3-deoxyheptonate aldolase</fullName>
        <ecNumber evidence="8">2.5.1.54</ecNumber>
    </recommendedName>
</protein>
<evidence type="ECO:0000256" key="7">
    <source>
        <dbReference type="ARBA" id="ARBA00047508"/>
    </source>
</evidence>
<dbReference type="GO" id="GO:0003849">
    <property type="term" value="F:3-deoxy-7-phosphoheptulonate synthase activity"/>
    <property type="evidence" value="ECO:0007669"/>
    <property type="project" value="UniProtKB-EC"/>
</dbReference>
<dbReference type="Gene3D" id="3.20.20.70">
    <property type="entry name" value="Aldolase class I"/>
    <property type="match status" value="1"/>
</dbReference>
<reference evidence="10 11" key="1">
    <citation type="submission" date="2018-03" db="EMBL/GenBank/DDBJ databases">
        <title>Lachnoclostridium SNUG30386 gen.nov., sp.nov., isolated from human faeces.</title>
        <authorList>
            <person name="Seo B."/>
            <person name="Jeon K."/>
            <person name="Ko G."/>
        </authorList>
    </citation>
    <scope>NUCLEOTIDE SEQUENCE [LARGE SCALE GENOMIC DNA]</scope>
    <source>
        <strain evidence="10 11">SNUG30386</strain>
    </source>
</reference>
<comment type="catalytic activity">
    <reaction evidence="7 8">
        <text>D-erythrose 4-phosphate + phosphoenolpyruvate + H2O = 7-phospho-2-dehydro-3-deoxy-D-arabino-heptonate + phosphate</text>
        <dbReference type="Rhea" id="RHEA:14717"/>
        <dbReference type="ChEBI" id="CHEBI:15377"/>
        <dbReference type="ChEBI" id="CHEBI:16897"/>
        <dbReference type="ChEBI" id="CHEBI:43474"/>
        <dbReference type="ChEBI" id="CHEBI:58394"/>
        <dbReference type="ChEBI" id="CHEBI:58702"/>
        <dbReference type="EC" id="2.5.1.54"/>
    </reaction>
</comment>
<dbReference type="Pfam" id="PF00793">
    <property type="entry name" value="DAHP_synth_1"/>
    <property type="match status" value="1"/>
</dbReference>
<evidence type="ECO:0000256" key="5">
    <source>
        <dbReference type="ARBA" id="ARBA00022679"/>
    </source>
</evidence>
<keyword evidence="5 8" id="KW-0808">Transferase</keyword>
<dbReference type="GO" id="GO:0009423">
    <property type="term" value="P:chorismate biosynthetic process"/>
    <property type="evidence" value="ECO:0007669"/>
    <property type="project" value="UniProtKB-UniPathway"/>
</dbReference>